<evidence type="ECO:0000313" key="1">
    <source>
        <dbReference type="EMBL" id="NVO67957.1"/>
    </source>
</evidence>
<dbReference type="OrthoDB" id="105788at2157"/>
<keyword evidence="1" id="KW-0436">Ligase</keyword>
<organism evidence="1 2">
    <name type="scientific">Methanofollis tationis</name>
    <dbReference type="NCBI Taxonomy" id="81417"/>
    <lineage>
        <taxon>Archaea</taxon>
        <taxon>Methanobacteriati</taxon>
        <taxon>Methanobacteriota</taxon>
        <taxon>Stenosarchaea group</taxon>
        <taxon>Methanomicrobia</taxon>
        <taxon>Methanomicrobiales</taxon>
        <taxon>Methanomicrobiaceae</taxon>
        <taxon>Methanofollis</taxon>
    </lineage>
</organism>
<comment type="caution">
    <text evidence="1">The sequence shown here is derived from an EMBL/GenBank/DDBJ whole genome shotgun (WGS) entry which is preliminary data.</text>
</comment>
<dbReference type="EMBL" id="JABXWR010000002">
    <property type="protein sequence ID" value="NVO67957.1"/>
    <property type="molecule type" value="Genomic_DNA"/>
</dbReference>
<dbReference type="InterPro" id="IPR009097">
    <property type="entry name" value="Cyclic_Pdiesterase"/>
</dbReference>
<keyword evidence="2" id="KW-1185">Reference proteome</keyword>
<evidence type="ECO:0000313" key="2">
    <source>
        <dbReference type="Proteomes" id="UP000570823"/>
    </source>
</evidence>
<gene>
    <name evidence="1" type="ORF">HWN36_11735</name>
</gene>
<dbReference type="GO" id="GO:0016874">
    <property type="term" value="F:ligase activity"/>
    <property type="evidence" value="ECO:0007669"/>
    <property type="project" value="UniProtKB-KW"/>
</dbReference>
<dbReference type="Gene3D" id="3.90.1140.10">
    <property type="entry name" value="Cyclic phosphodiesterase"/>
    <property type="match status" value="1"/>
</dbReference>
<name>A0A7K4HSC7_9EURY</name>
<dbReference type="AlphaFoldDB" id="A0A7K4HSC7"/>
<dbReference type="SUPFAM" id="SSF55144">
    <property type="entry name" value="LigT-like"/>
    <property type="match status" value="1"/>
</dbReference>
<sequence length="207" mass="21318">MQHARALALDLALLLPAGPAAEARRMSRILARRSGDATIALGTRACLPHVTLAMAPVTEGRVEEAAAVLASVVGRRLPIALALTGISTVETARGRLVSGFDVAPEAGLIALHREAADALAALAADEDPALCTGEGAAPDPSMVAYVRDFLRTSAYARYFPHVTLGVGAAADADAAVAFPHPFEVRAAALCHVGNGGTCRRVLAEIQI</sequence>
<proteinExistence type="predicted"/>
<dbReference type="Pfam" id="PF13563">
    <property type="entry name" value="2_5_RNA_ligase2"/>
    <property type="match status" value="1"/>
</dbReference>
<dbReference type="RefSeq" id="WP_176789655.1">
    <property type="nucleotide sequence ID" value="NZ_JABXWR010000002.1"/>
</dbReference>
<reference evidence="1 2" key="1">
    <citation type="submission" date="2020-06" db="EMBL/GenBank/DDBJ databases">
        <title>Methanofollis fontis sp. nov., a methanogen isolated from marine sediments near a cold seep at Four-Way Closure Ridge offshore southwestern Taiwan.</title>
        <authorList>
            <person name="Chen S.-C."/>
            <person name="Teng N.-H."/>
            <person name="Lin Y.-S."/>
            <person name="Lai M.-C."/>
            <person name="Chen H.-H."/>
            <person name="Wang C.-C."/>
        </authorList>
    </citation>
    <scope>NUCLEOTIDE SEQUENCE [LARGE SCALE GENOMIC DNA]</scope>
    <source>
        <strain evidence="1 2">DSM 2702</strain>
    </source>
</reference>
<dbReference type="Proteomes" id="UP000570823">
    <property type="component" value="Unassembled WGS sequence"/>
</dbReference>
<accession>A0A7K4HSC7</accession>
<protein>
    <submittedName>
        <fullName evidence="1">2'-5' RNA ligase family protein</fullName>
    </submittedName>
</protein>